<organism evidence="2 3">
    <name type="scientific">Streptomyces actuosus</name>
    <dbReference type="NCBI Taxonomy" id="1885"/>
    <lineage>
        <taxon>Bacteria</taxon>
        <taxon>Bacillati</taxon>
        <taxon>Actinomycetota</taxon>
        <taxon>Actinomycetes</taxon>
        <taxon>Kitasatosporales</taxon>
        <taxon>Streptomycetaceae</taxon>
        <taxon>Streptomyces</taxon>
    </lineage>
</organism>
<evidence type="ECO:0000313" key="2">
    <source>
        <dbReference type="EMBL" id="MBN0048834.1"/>
    </source>
</evidence>
<accession>A0ABS2W0B6</accession>
<evidence type="ECO:0000256" key="1">
    <source>
        <dbReference type="SAM" id="MobiDB-lite"/>
    </source>
</evidence>
<gene>
    <name evidence="2" type="ORF">JS756_33085</name>
</gene>
<feature type="region of interest" description="Disordered" evidence="1">
    <location>
        <begin position="164"/>
        <end position="186"/>
    </location>
</feature>
<feature type="region of interest" description="Disordered" evidence="1">
    <location>
        <begin position="1"/>
        <end position="25"/>
    </location>
</feature>
<dbReference type="EMBL" id="JAFFZS010000049">
    <property type="protein sequence ID" value="MBN0048834.1"/>
    <property type="molecule type" value="Genomic_DNA"/>
</dbReference>
<comment type="caution">
    <text evidence="2">The sequence shown here is derived from an EMBL/GenBank/DDBJ whole genome shotgun (WGS) entry which is preliminary data.</text>
</comment>
<protein>
    <submittedName>
        <fullName evidence="2">Uncharacterized protein</fullName>
    </submittedName>
</protein>
<name>A0ABS2W0B6_STRAS</name>
<dbReference type="Proteomes" id="UP000788262">
    <property type="component" value="Unassembled WGS sequence"/>
</dbReference>
<proteinExistence type="predicted"/>
<evidence type="ECO:0000313" key="3">
    <source>
        <dbReference type="Proteomes" id="UP000788262"/>
    </source>
</evidence>
<reference evidence="2 3" key="1">
    <citation type="submission" date="2021-02" db="EMBL/GenBank/DDBJ databases">
        <title>Whole genome sequencing of Streptomyces actuosus VRA1.</title>
        <authorList>
            <person name="Sen G."/>
            <person name="Sen A."/>
        </authorList>
    </citation>
    <scope>NUCLEOTIDE SEQUENCE [LARGE SCALE GENOMIC DNA]</scope>
    <source>
        <strain evidence="2 3">VRA1</strain>
    </source>
</reference>
<keyword evidence="3" id="KW-1185">Reference proteome</keyword>
<sequence length="186" mass="20236">MRRASVPITDPTLLLGDPMPSTTRTPSNPIEAAAIQAAVKRAQTGQASRIGPDPALHSHDTELRWVEAVLRHRLSLNSLGRPVSIRTKDDDTHPLVADGQHFPAVALSIPFADRTLNFLATYDDRRRLTFDLIGPCDRCGKPVPVEEINSLEDLGDHFLQTRDGLGGSPRLRTSPAHADGCLARGN</sequence>